<dbReference type="InterPro" id="IPR042470">
    <property type="entry name" value="RMI1_N_C_sf"/>
</dbReference>
<name>J4G5I9_9APHY</name>
<keyword evidence="7" id="KW-1185">Reference proteome</keyword>
<evidence type="ECO:0000313" key="6">
    <source>
        <dbReference type="EMBL" id="CCM01393.1"/>
    </source>
</evidence>
<dbReference type="PANTHER" id="PTHR14790:SF15">
    <property type="entry name" value="RECQ-MEDIATED GENOME INSTABILITY PROTEIN 1"/>
    <property type="match status" value="1"/>
</dbReference>
<dbReference type="GO" id="GO:0000724">
    <property type="term" value="P:double-strand break repair via homologous recombination"/>
    <property type="evidence" value="ECO:0007669"/>
    <property type="project" value="TreeGrafter"/>
</dbReference>
<dbReference type="GO" id="GO:0000712">
    <property type="term" value="P:resolution of meiotic recombination intermediates"/>
    <property type="evidence" value="ECO:0007669"/>
    <property type="project" value="TreeGrafter"/>
</dbReference>
<reference evidence="6 7" key="1">
    <citation type="journal article" date="2012" name="Appl. Environ. Microbiol.">
        <title>Short-read sequencing for genomic analysis of the brown rot fungus Fibroporia radiculosa.</title>
        <authorList>
            <person name="Tang J.D."/>
            <person name="Perkins A.D."/>
            <person name="Sonstegard T.S."/>
            <person name="Schroeder S.G."/>
            <person name="Burgess S.C."/>
            <person name="Diehl S.V."/>
        </authorList>
    </citation>
    <scope>NUCLEOTIDE SEQUENCE [LARGE SCALE GENOMIC DNA]</scope>
    <source>
        <strain evidence="6 7">TFFH 294</strain>
    </source>
</reference>
<proteinExistence type="inferred from homology"/>
<sequence length="533" mass="58850">MAPPIALTQWLQREYPRPQIDPEWLSDCYAWIESQYHFDPATQLDEIIHHVNVQLLESDLSDSMIPGSGLPQNIADVPRTTIRGDVLVQIISITEIGHSAFTLQNVHQARLEREDMAGLARDEDDDEEGIPSYPRSMLRFQLSDGSTILQAIEFRHLEELVLGETKLGHKMILKNVPIRKGVAFLEPKCIVMKGHQVTDLEAFQERDFARGLRFRLGKPDDPAEEEPEQQIAVMAQEQRQVAPNSVSLPMQSVRSPLRELDELVPVAGPSGISHVDDVGQPRKRKLPDRSQRSPSPNPPPRQTGRQETQSRFFESQSRTVNPSAGLANERLLSPHRQQAIFVPNSDEEDGELWQLPGNRKRGDTSIGEGPSRRGTAATTSPKAASSELYYDDDDFLDDAFLAQVDRAEREALAPSDEEGIFTATSSIIPADPGTTQRTEGASSQRIAAGPSLQSTYTSHGSAGMSASGSASTVVADPSLRSSSRGRAIGSRINLDVVTIEDSDEDDKENVPALTRHVRRRTAPTQDDVIELSD</sequence>
<evidence type="ECO:0000259" key="4">
    <source>
        <dbReference type="Pfam" id="PF08585"/>
    </source>
</evidence>
<dbReference type="STRING" id="599839.J4G5I9"/>
<feature type="compositionally biased region" description="Polar residues" evidence="3">
    <location>
        <begin position="426"/>
        <end position="457"/>
    </location>
</feature>
<feature type="region of interest" description="Disordered" evidence="3">
    <location>
        <begin position="500"/>
        <end position="533"/>
    </location>
</feature>
<dbReference type="AlphaFoldDB" id="J4G5I9"/>
<dbReference type="RefSeq" id="XP_012180676.1">
    <property type="nucleotide sequence ID" value="XM_012325286.1"/>
</dbReference>
<evidence type="ECO:0000256" key="2">
    <source>
        <dbReference type="ARBA" id="ARBA00018987"/>
    </source>
</evidence>
<gene>
    <name evidence="6" type="ORF">FIBRA_03444</name>
</gene>
<feature type="domain" description="RecQ mediated genome instability protein 1 OB-fold" evidence="4">
    <location>
        <begin position="70"/>
        <end position="205"/>
    </location>
</feature>
<evidence type="ECO:0000256" key="3">
    <source>
        <dbReference type="SAM" id="MobiDB-lite"/>
    </source>
</evidence>
<protein>
    <recommendedName>
        <fullName evidence="2">RecQ-mediated genome instability protein 1</fullName>
    </recommendedName>
</protein>
<dbReference type="SMART" id="SM01161">
    <property type="entry name" value="DUF1767"/>
    <property type="match status" value="1"/>
</dbReference>
<dbReference type="GO" id="GO:0031422">
    <property type="term" value="C:RecQ family helicase-topoisomerase III complex"/>
    <property type="evidence" value="ECO:0007669"/>
    <property type="project" value="TreeGrafter"/>
</dbReference>
<dbReference type="Gene3D" id="2.40.50.770">
    <property type="entry name" value="RecQ-mediated genome instability protein Rmi1, C-terminal domain"/>
    <property type="match status" value="1"/>
</dbReference>
<feature type="region of interest" description="Disordered" evidence="3">
    <location>
        <begin position="267"/>
        <end position="385"/>
    </location>
</feature>
<organism evidence="6 7">
    <name type="scientific">Fibroporia radiculosa</name>
    <dbReference type="NCBI Taxonomy" id="599839"/>
    <lineage>
        <taxon>Eukaryota</taxon>
        <taxon>Fungi</taxon>
        <taxon>Dikarya</taxon>
        <taxon>Basidiomycota</taxon>
        <taxon>Agaricomycotina</taxon>
        <taxon>Agaricomycetes</taxon>
        <taxon>Polyporales</taxon>
        <taxon>Fibroporiaceae</taxon>
        <taxon>Fibroporia</taxon>
    </lineage>
</organism>
<accession>J4G5I9</accession>
<feature type="compositionally biased region" description="Low complexity" evidence="3">
    <location>
        <begin position="375"/>
        <end position="385"/>
    </location>
</feature>
<dbReference type="PANTHER" id="PTHR14790">
    <property type="entry name" value="RECQ-MEDIATED GENOME INSTABILITY PROTEIN 1 RMI1"/>
    <property type="match status" value="1"/>
</dbReference>
<dbReference type="Proteomes" id="UP000006352">
    <property type="component" value="Unassembled WGS sequence"/>
</dbReference>
<feature type="region of interest" description="Disordered" evidence="3">
    <location>
        <begin position="426"/>
        <end position="487"/>
    </location>
</feature>
<dbReference type="Pfam" id="PF21000">
    <property type="entry name" value="RMI1_N_N"/>
    <property type="match status" value="1"/>
</dbReference>
<dbReference type="InterPro" id="IPR049363">
    <property type="entry name" value="RMI1_N"/>
</dbReference>
<dbReference type="GO" id="GO:0016604">
    <property type="term" value="C:nuclear body"/>
    <property type="evidence" value="ECO:0007669"/>
    <property type="project" value="TreeGrafter"/>
</dbReference>
<evidence type="ECO:0000259" key="5">
    <source>
        <dbReference type="Pfam" id="PF21000"/>
    </source>
</evidence>
<dbReference type="Pfam" id="PF08585">
    <property type="entry name" value="RMI1_N_C"/>
    <property type="match status" value="1"/>
</dbReference>
<feature type="domain" description="RMI1 N-terminal" evidence="5">
    <location>
        <begin position="12"/>
        <end position="63"/>
    </location>
</feature>
<dbReference type="InParanoid" id="J4G5I9"/>
<feature type="compositionally biased region" description="Polar residues" evidence="3">
    <location>
        <begin position="303"/>
        <end position="322"/>
    </location>
</feature>
<evidence type="ECO:0000313" key="7">
    <source>
        <dbReference type="Proteomes" id="UP000006352"/>
    </source>
</evidence>
<evidence type="ECO:0000256" key="1">
    <source>
        <dbReference type="ARBA" id="ARBA00006395"/>
    </source>
</evidence>
<comment type="similarity">
    <text evidence="1">Belongs to the RMI1 family.</text>
</comment>
<dbReference type="HOGENOM" id="CLU_028605_0_0_1"/>
<dbReference type="OrthoDB" id="341511at2759"/>
<dbReference type="GeneID" id="24096304"/>
<feature type="compositionally biased region" description="Low complexity" evidence="3">
    <location>
        <begin position="458"/>
        <end position="471"/>
    </location>
</feature>
<dbReference type="EMBL" id="HE797031">
    <property type="protein sequence ID" value="CCM01393.1"/>
    <property type="molecule type" value="Genomic_DNA"/>
</dbReference>
<dbReference type="InterPro" id="IPR013894">
    <property type="entry name" value="RMI1_OB"/>
</dbReference>